<feature type="compositionally biased region" description="Polar residues" evidence="2">
    <location>
        <begin position="573"/>
        <end position="587"/>
    </location>
</feature>
<feature type="coiled-coil region" evidence="1">
    <location>
        <begin position="347"/>
        <end position="398"/>
    </location>
</feature>
<reference evidence="3" key="1">
    <citation type="journal article" date="2022" name="Int. J. Mol. Sci.">
        <title>Draft Genome of Tanacetum Coccineum: Genomic Comparison of Closely Related Tanacetum-Family Plants.</title>
        <authorList>
            <person name="Yamashiro T."/>
            <person name="Shiraishi A."/>
            <person name="Nakayama K."/>
            <person name="Satake H."/>
        </authorList>
    </citation>
    <scope>NUCLEOTIDE SEQUENCE</scope>
</reference>
<reference evidence="3" key="2">
    <citation type="submission" date="2022-01" db="EMBL/GenBank/DDBJ databases">
        <authorList>
            <person name="Yamashiro T."/>
            <person name="Shiraishi A."/>
            <person name="Satake H."/>
            <person name="Nakayama K."/>
        </authorList>
    </citation>
    <scope>NUCLEOTIDE SEQUENCE</scope>
</reference>
<keyword evidence="1" id="KW-0175">Coiled coil</keyword>
<protein>
    <submittedName>
        <fullName evidence="3">Uncharacterized protein</fullName>
    </submittedName>
</protein>
<evidence type="ECO:0000313" key="4">
    <source>
        <dbReference type="Proteomes" id="UP001151760"/>
    </source>
</evidence>
<evidence type="ECO:0000256" key="2">
    <source>
        <dbReference type="SAM" id="MobiDB-lite"/>
    </source>
</evidence>
<comment type="caution">
    <text evidence="3">The sequence shown here is derived from an EMBL/GenBank/DDBJ whole genome shotgun (WGS) entry which is preliminary data.</text>
</comment>
<feature type="region of interest" description="Disordered" evidence="2">
    <location>
        <begin position="573"/>
        <end position="621"/>
    </location>
</feature>
<dbReference type="EMBL" id="BQNB010020965">
    <property type="protein sequence ID" value="GJU01447.1"/>
    <property type="molecule type" value="Genomic_DNA"/>
</dbReference>
<dbReference type="Proteomes" id="UP001151760">
    <property type="component" value="Unassembled WGS sequence"/>
</dbReference>
<sequence>MANTQTPFHPDQSSHITYLQHPQPNNNFVLQPSYNANYMQQSMQNPEDISDPTTAIDMELVLMAKAFTLNDTTPTNNTQRSSSNPSNMQIAQPGMNMDQDRQMLMVEDNVGNQFRLNAIQNVKNQVVLNAVQNPGVQNVRNQNGLSVDPGIANQYRIRDVVTARAEGNGNGINGNQIRCYNCQGEIAQKEEAGIQLTQEEFDFMADAGACEEIEKVNANCTSRIICSKHRHRVLRLTKLPSMSQTYQLSMEQDGGTVEQHPATVEETQEKKKLKSDFKIREDELLDKQIQLENKIKELDNILQAHQKQQSLYNGKVLLEKHDPPVVYDSEETLQLAQEKATKFVRDFKSLAKEADESLAKHKALELEIERLLRAVVTYNDMKQKITRLQAQLGDLKGKSKDTPCVSDTLDPLSQKLENKNVELEFQTKLIIDSLQQKLHDTIYENATLRAQLFDKVSKQKDTIKGTCVNTQFSKQSILGKPPSSSKPKMYDVTPLPQSMAFPKVGESNALSKPVTLNSALSPRESIVVNNERVIAPGIFRINPFKDSRVANFVLNKHVKASVRTKPITVSQPHVITNNDVNSKTNGFSPKDVKSTTRTRRPQPRNNLKNDKVPSKSKSSCLSHHLDKIEENHRNLQSSSNQKHTSFACNNIKLAVRNKLHVSNV</sequence>
<feature type="coiled-coil region" evidence="1">
    <location>
        <begin position="281"/>
        <end position="308"/>
    </location>
</feature>
<keyword evidence="4" id="KW-1185">Reference proteome</keyword>
<accession>A0ABQ5IMQ8</accession>
<gene>
    <name evidence="3" type="ORF">Tco_1111785</name>
</gene>
<feature type="region of interest" description="Disordered" evidence="2">
    <location>
        <begin position="1"/>
        <end position="25"/>
    </location>
</feature>
<proteinExistence type="predicted"/>
<name>A0ABQ5IMQ8_9ASTR</name>
<organism evidence="3 4">
    <name type="scientific">Tanacetum coccineum</name>
    <dbReference type="NCBI Taxonomy" id="301880"/>
    <lineage>
        <taxon>Eukaryota</taxon>
        <taxon>Viridiplantae</taxon>
        <taxon>Streptophyta</taxon>
        <taxon>Embryophyta</taxon>
        <taxon>Tracheophyta</taxon>
        <taxon>Spermatophyta</taxon>
        <taxon>Magnoliopsida</taxon>
        <taxon>eudicotyledons</taxon>
        <taxon>Gunneridae</taxon>
        <taxon>Pentapetalae</taxon>
        <taxon>asterids</taxon>
        <taxon>campanulids</taxon>
        <taxon>Asterales</taxon>
        <taxon>Asteraceae</taxon>
        <taxon>Asteroideae</taxon>
        <taxon>Anthemideae</taxon>
        <taxon>Anthemidinae</taxon>
        <taxon>Tanacetum</taxon>
    </lineage>
</organism>
<evidence type="ECO:0000256" key="1">
    <source>
        <dbReference type="SAM" id="Coils"/>
    </source>
</evidence>
<evidence type="ECO:0000313" key="3">
    <source>
        <dbReference type="EMBL" id="GJU01447.1"/>
    </source>
</evidence>